<gene>
    <name evidence="3" type="ORF">THAOC_00008</name>
</gene>
<dbReference type="EMBL" id="AGNL01000010">
    <property type="protein sequence ID" value="EJK78110.1"/>
    <property type="molecule type" value="Genomic_DNA"/>
</dbReference>
<feature type="domain" description="Chalcone isomerase" evidence="2">
    <location>
        <begin position="340"/>
        <end position="488"/>
    </location>
</feature>
<feature type="region of interest" description="Disordered" evidence="1">
    <location>
        <begin position="61"/>
        <end position="87"/>
    </location>
</feature>
<dbReference type="InterPro" id="IPR036298">
    <property type="entry name" value="Chalcone_isomerase_sf"/>
</dbReference>
<accession>K0TK93</accession>
<reference evidence="3 4" key="1">
    <citation type="journal article" date="2012" name="Genome Biol.">
        <title>Genome and low-iron response of an oceanic diatom adapted to chronic iron limitation.</title>
        <authorList>
            <person name="Lommer M."/>
            <person name="Specht M."/>
            <person name="Roy A.S."/>
            <person name="Kraemer L."/>
            <person name="Andreson R."/>
            <person name="Gutowska M.A."/>
            <person name="Wolf J."/>
            <person name="Bergner S.V."/>
            <person name="Schilhabel M.B."/>
            <person name="Klostermeier U.C."/>
            <person name="Beiko R.G."/>
            <person name="Rosenstiel P."/>
            <person name="Hippler M."/>
            <person name="Laroche J."/>
        </authorList>
    </citation>
    <scope>NUCLEOTIDE SEQUENCE [LARGE SCALE GENOMIC DNA]</scope>
    <source>
        <strain evidence="3 4">CCMP1005</strain>
    </source>
</reference>
<dbReference type="InterPro" id="IPR016088">
    <property type="entry name" value="Chalcone_isomerase_3-sand"/>
</dbReference>
<feature type="domain" description="Chalcone isomerase" evidence="2">
    <location>
        <begin position="567"/>
        <end position="713"/>
    </location>
</feature>
<dbReference type="Gene3D" id="3.50.70.10">
    <property type="match status" value="3"/>
</dbReference>
<evidence type="ECO:0000256" key="1">
    <source>
        <dbReference type="SAM" id="MobiDB-lite"/>
    </source>
</evidence>
<feature type="domain" description="Chalcone isomerase" evidence="2">
    <location>
        <begin position="119"/>
        <end position="272"/>
    </location>
</feature>
<dbReference type="AlphaFoldDB" id="K0TK93"/>
<evidence type="ECO:0000313" key="4">
    <source>
        <dbReference type="Proteomes" id="UP000266841"/>
    </source>
</evidence>
<comment type="caution">
    <text evidence="3">The sequence shown here is derived from an EMBL/GenBank/DDBJ whole genome shotgun (WGS) entry which is preliminary data.</text>
</comment>
<dbReference type="Pfam" id="PF16036">
    <property type="entry name" value="Chalcone_3"/>
    <property type="match status" value="3"/>
</dbReference>
<feature type="compositionally biased region" description="Acidic residues" evidence="1">
    <location>
        <begin position="68"/>
        <end position="83"/>
    </location>
</feature>
<dbReference type="PANTHER" id="PTHR47698:SF2">
    <property type="entry name" value="FATTY-ACID-BINDING PROTEIN 3, CHLOROPLASTIC"/>
    <property type="match status" value="1"/>
</dbReference>
<sequence length="724" mass="76034">MVFKNIAAERATNRISVQTSRALSTARELSRYSDEPRRILLDNTSRGLFNLALLLDSGSEPQLTLATPDDDPGEDVEAAEPSEEDQKTAKLAELKALESELKPIVEHSTGISFEPKLNGLYLVGAGVRKKSIVKVYSVAMYSSPTLLPSASSSTSLKAAAQKMDDLNAAVTFLLEMVYSITAEKIASAIAESIRPRYHGPQTDIAELETLIVKGVNEFGGQASKGTSFQFECTCEGVSVSVNGSPQGSANFGGLGTALVGVFTDENAVSPSLVDSCVSTWSDKKAQALAGSLLALSSSIGSGDKAEGEAVEDEAELGNDLVALESELTPLQEYATSVTFQPKLDSLYLVGAGVRKKSIVKVYAVAMYSSAQVLVASSSQDTLHSAARSFDELTPTTTFILEMVYSASAEKIAGAIAESVKPRYRGSESDVASLESLIAKGVNSIGGQAVKGTIFRFECSGEGVAVIVNGSHQGDAKFAGLGGAFVDVFTDAEAVSPSLVESCISTWSTAKAQGLAASLNLAVANSSDETSTTLNPSEDDQSSANSSIDAHAKPLQDYLTGIAFEAKLDELYLAGVGVRKKSIVKVYAVAMYASAPVLKSTISQSTLNTAARTFDELTRVTSFVLHMTYSVGAEKIASAIGESVHPRYSGSSEHIKVLETLIIDGVNKIGGQASKGTTFRFDCDLDGVEVSVNGMSQGYATFDGLGAAFVDVFTDENAVSQNSGR</sequence>
<dbReference type="PANTHER" id="PTHR47698">
    <property type="entry name" value="FATTY-ACID-BINDING PROTEIN 3, CHLOROPLASTIC"/>
    <property type="match status" value="1"/>
</dbReference>
<dbReference type="OrthoDB" id="18193at2759"/>
<organism evidence="3 4">
    <name type="scientific">Thalassiosira oceanica</name>
    <name type="common">Marine diatom</name>
    <dbReference type="NCBI Taxonomy" id="159749"/>
    <lineage>
        <taxon>Eukaryota</taxon>
        <taxon>Sar</taxon>
        <taxon>Stramenopiles</taxon>
        <taxon>Ochrophyta</taxon>
        <taxon>Bacillariophyta</taxon>
        <taxon>Coscinodiscophyceae</taxon>
        <taxon>Thalassiosirophycidae</taxon>
        <taxon>Thalassiosirales</taxon>
        <taxon>Thalassiosiraceae</taxon>
        <taxon>Thalassiosira</taxon>
    </lineage>
</organism>
<name>K0TK93_THAOC</name>
<protein>
    <recommendedName>
        <fullName evidence="2">Chalcone isomerase domain-containing protein</fullName>
    </recommendedName>
</protein>
<evidence type="ECO:0000313" key="3">
    <source>
        <dbReference type="EMBL" id="EJK78110.1"/>
    </source>
</evidence>
<dbReference type="GO" id="GO:0016872">
    <property type="term" value="F:intramolecular lyase activity"/>
    <property type="evidence" value="ECO:0007669"/>
    <property type="project" value="InterPro"/>
</dbReference>
<evidence type="ECO:0000259" key="2">
    <source>
        <dbReference type="Pfam" id="PF16036"/>
    </source>
</evidence>
<dbReference type="SUPFAM" id="SSF54626">
    <property type="entry name" value="Chalcone isomerase"/>
    <property type="match status" value="2"/>
</dbReference>
<dbReference type="Proteomes" id="UP000266841">
    <property type="component" value="Unassembled WGS sequence"/>
</dbReference>
<dbReference type="InterPro" id="IPR016087">
    <property type="entry name" value="Chalcone_isomerase"/>
</dbReference>
<keyword evidence="4" id="KW-1185">Reference proteome</keyword>
<feature type="region of interest" description="Disordered" evidence="1">
    <location>
        <begin position="527"/>
        <end position="546"/>
    </location>
</feature>
<proteinExistence type="predicted"/>